<reference evidence="1" key="1">
    <citation type="submission" date="2015-07" db="EMBL/GenBank/DDBJ databases">
        <title>MeaNS - Measles Nucleotide Surveillance Program.</title>
        <authorList>
            <person name="Tran T."/>
            <person name="Druce J."/>
        </authorList>
    </citation>
    <scope>NUCLEOTIDE SEQUENCE</scope>
    <source>
        <strain evidence="1">UCB-OBI-ISO-001</strain>
        <tissue evidence="1">Gonad</tissue>
    </source>
</reference>
<dbReference type="EMBL" id="KQ430573">
    <property type="protein sequence ID" value="KOF63947.1"/>
    <property type="molecule type" value="Genomic_DNA"/>
</dbReference>
<sequence>MTYFNNEIESRRYLVTHFGKLNFQAGGISEAR</sequence>
<dbReference type="AlphaFoldDB" id="A0A0L8FIZ5"/>
<gene>
    <name evidence="1" type="ORF">OCBIM_22018126mg</name>
</gene>
<organism evidence="1">
    <name type="scientific">Octopus bimaculoides</name>
    <name type="common">California two-spotted octopus</name>
    <dbReference type="NCBI Taxonomy" id="37653"/>
    <lineage>
        <taxon>Eukaryota</taxon>
        <taxon>Metazoa</taxon>
        <taxon>Spiralia</taxon>
        <taxon>Lophotrochozoa</taxon>
        <taxon>Mollusca</taxon>
        <taxon>Cephalopoda</taxon>
        <taxon>Coleoidea</taxon>
        <taxon>Octopodiformes</taxon>
        <taxon>Octopoda</taxon>
        <taxon>Incirrata</taxon>
        <taxon>Octopodidae</taxon>
        <taxon>Octopus</taxon>
    </lineage>
</organism>
<name>A0A0L8FIZ5_OCTBM</name>
<evidence type="ECO:0000313" key="1">
    <source>
        <dbReference type="EMBL" id="KOF63947.1"/>
    </source>
</evidence>
<accession>A0A0L8FIZ5</accession>
<proteinExistence type="predicted"/>
<protein>
    <submittedName>
        <fullName evidence="1">Uncharacterized protein</fullName>
    </submittedName>
</protein>